<dbReference type="InterPro" id="IPR051046">
    <property type="entry name" value="MurCDEF_CellWall_CoF430Synth"/>
</dbReference>
<dbReference type="InterPro" id="IPR004101">
    <property type="entry name" value="Mur_ligase_C"/>
</dbReference>
<dbReference type="Pfam" id="PF08245">
    <property type="entry name" value="Mur_ligase_M"/>
    <property type="match status" value="1"/>
</dbReference>
<dbReference type="SUPFAM" id="SSF53244">
    <property type="entry name" value="MurD-like peptide ligases, peptide-binding domain"/>
    <property type="match status" value="1"/>
</dbReference>
<evidence type="ECO:0000313" key="6">
    <source>
        <dbReference type="EMBL" id="KAB1145277.1"/>
    </source>
</evidence>
<evidence type="ECO:0000256" key="3">
    <source>
        <dbReference type="ARBA" id="ARBA00022840"/>
    </source>
</evidence>
<dbReference type="Pfam" id="PF02875">
    <property type="entry name" value="Mur_ligase_C"/>
    <property type="match status" value="1"/>
</dbReference>
<feature type="domain" description="Mur ligase C-terminal" evidence="4">
    <location>
        <begin position="239"/>
        <end position="386"/>
    </location>
</feature>
<dbReference type="Proteomes" id="UP000442707">
    <property type="component" value="Unassembled WGS sequence"/>
</dbReference>
<keyword evidence="2" id="KW-0547">Nucleotide-binding</keyword>
<dbReference type="InterPro" id="IPR036615">
    <property type="entry name" value="Mur_ligase_C_dom_sf"/>
</dbReference>
<organism evidence="6 7">
    <name type="scientific">Streptomyces luteolifulvus</name>
    <dbReference type="NCBI Taxonomy" id="2615112"/>
    <lineage>
        <taxon>Bacteria</taxon>
        <taxon>Bacillati</taxon>
        <taxon>Actinomycetota</taxon>
        <taxon>Actinomycetes</taxon>
        <taxon>Kitasatosporales</taxon>
        <taxon>Streptomycetaceae</taxon>
        <taxon>Streptomyces</taxon>
    </lineage>
</organism>
<dbReference type="GO" id="GO:0005524">
    <property type="term" value="F:ATP binding"/>
    <property type="evidence" value="ECO:0007669"/>
    <property type="project" value="UniProtKB-KW"/>
</dbReference>
<proteinExistence type="predicted"/>
<accession>A0A6H9V0J6</accession>
<dbReference type="Gene3D" id="3.90.190.20">
    <property type="entry name" value="Mur ligase, C-terminal domain"/>
    <property type="match status" value="1"/>
</dbReference>
<dbReference type="InterPro" id="IPR013221">
    <property type="entry name" value="Mur_ligase_cen"/>
</dbReference>
<evidence type="ECO:0000256" key="1">
    <source>
        <dbReference type="ARBA" id="ARBA00022598"/>
    </source>
</evidence>
<dbReference type="PANTHER" id="PTHR43024">
    <property type="entry name" value="UDP-N-ACETYLMURAMOYL-TRIPEPTIDE--D-ALANYL-D-ALANINE LIGASE"/>
    <property type="match status" value="1"/>
</dbReference>
<gene>
    <name evidence="6" type="ORF">F7R91_19050</name>
</gene>
<evidence type="ECO:0008006" key="8">
    <source>
        <dbReference type="Google" id="ProtNLM"/>
    </source>
</evidence>
<evidence type="ECO:0000259" key="4">
    <source>
        <dbReference type="Pfam" id="PF02875"/>
    </source>
</evidence>
<keyword evidence="1" id="KW-0436">Ligase</keyword>
<comment type="caution">
    <text evidence="6">The sequence shown here is derived from an EMBL/GenBank/DDBJ whole genome shotgun (WGS) entry which is preliminary data.</text>
</comment>
<keyword evidence="7" id="KW-1185">Reference proteome</keyword>
<dbReference type="GO" id="GO:0016881">
    <property type="term" value="F:acid-amino acid ligase activity"/>
    <property type="evidence" value="ECO:0007669"/>
    <property type="project" value="InterPro"/>
</dbReference>
<feature type="domain" description="Mur ligase central" evidence="5">
    <location>
        <begin position="30"/>
        <end position="216"/>
    </location>
</feature>
<name>A0A6H9V0J6_9ACTN</name>
<sequence>MTADHTAGVDLLDAALRHRARLSNVVFVAVTGSCGKTTTKNLIASVLAGRRRGSKSSGSNNCGIDVVKDVLAVHRDDDFFVQELGAWGQGTLDAGINLIRPHIAVVTNLRNDHYSAFHGPRGAQAEKAKLVVSLPSAGTAVLNWDDQYVRELAGRTSARILSVGRNSQAQLRALDVTSNWPARLSFQAVHGRERVHVRTRLLGEHLLGSALSALAVGLDFGLSLEEAAAALQAAEPTPRRMMPTAHPDGVTFIRDDFKATADSVPEVLAFMRQATAPRKVAVFGRISDFPGRSRRVYTEVAEQATAVLDTVVFVGDRAIDLWGKQHDTAETAQLQLRHRLGFTEIDRVHRARPPGDMFVFESVWRASRFLSSFLQVGDLVLLKGSGPADHLERIMLSRDEPVSCWLSRCGRVHCCDVCELLTTPLQQH</sequence>
<dbReference type="PANTHER" id="PTHR43024:SF1">
    <property type="entry name" value="UDP-N-ACETYLMURAMOYL-TRIPEPTIDE--D-ALANYL-D-ALANINE LIGASE"/>
    <property type="match status" value="1"/>
</dbReference>
<evidence type="ECO:0000313" key="7">
    <source>
        <dbReference type="Proteomes" id="UP000442707"/>
    </source>
</evidence>
<keyword evidence="3" id="KW-0067">ATP-binding</keyword>
<dbReference type="RefSeq" id="WP_150950257.1">
    <property type="nucleotide sequence ID" value="NZ_VZRB01000012.1"/>
</dbReference>
<dbReference type="Gene3D" id="3.40.1190.10">
    <property type="entry name" value="Mur-like, catalytic domain"/>
    <property type="match status" value="1"/>
</dbReference>
<dbReference type="EMBL" id="VZRB01000012">
    <property type="protein sequence ID" value="KAB1145277.1"/>
    <property type="molecule type" value="Genomic_DNA"/>
</dbReference>
<protein>
    <recommendedName>
        <fullName evidence="8">Mur ligase central domain-containing protein</fullName>
    </recommendedName>
</protein>
<evidence type="ECO:0000259" key="5">
    <source>
        <dbReference type="Pfam" id="PF08245"/>
    </source>
</evidence>
<dbReference type="InterPro" id="IPR036565">
    <property type="entry name" value="Mur-like_cat_sf"/>
</dbReference>
<reference evidence="6 7" key="1">
    <citation type="submission" date="2019-09" db="EMBL/GenBank/DDBJ databases">
        <title>Screening of Novel Bioactive Compounds from Soil-Associated.</title>
        <authorList>
            <person name="Zhao S."/>
        </authorList>
    </citation>
    <scope>NUCLEOTIDE SEQUENCE [LARGE SCALE GENOMIC DNA]</scope>
    <source>
        <strain evidence="6 7">HIT-DPA4</strain>
    </source>
</reference>
<evidence type="ECO:0000256" key="2">
    <source>
        <dbReference type="ARBA" id="ARBA00022741"/>
    </source>
</evidence>
<dbReference type="AlphaFoldDB" id="A0A6H9V0J6"/>
<dbReference type="SUPFAM" id="SSF53623">
    <property type="entry name" value="MurD-like peptide ligases, catalytic domain"/>
    <property type="match status" value="1"/>
</dbReference>